<keyword evidence="3" id="KW-1185">Reference proteome</keyword>
<protein>
    <recommendedName>
        <fullName evidence="1">PID domain-containing protein</fullName>
    </recommendedName>
</protein>
<feature type="domain" description="PID" evidence="1">
    <location>
        <begin position="22"/>
        <end position="148"/>
    </location>
</feature>
<dbReference type="SUPFAM" id="SSF50729">
    <property type="entry name" value="PH domain-like"/>
    <property type="match status" value="1"/>
</dbReference>
<evidence type="ECO:0000259" key="1">
    <source>
        <dbReference type="PROSITE" id="PS01179"/>
    </source>
</evidence>
<dbReference type="Proteomes" id="UP000275408">
    <property type="component" value="Unassembled WGS sequence"/>
</dbReference>
<dbReference type="EMBL" id="RCHS01001191">
    <property type="protein sequence ID" value="RMX54768.1"/>
    <property type="molecule type" value="Genomic_DNA"/>
</dbReference>
<dbReference type="GO" id="GO:0046627">
    <property type="term" value="P:negative regulation of insulin receptor signaling pathway"/>
    <property type="evidence" value="ECO:0007669"/>
    <property type="project" value="InterPro"/>
</dbReference>
<reference evidence="2 3" key="1">
    <citation type="journal article" date="2018" name="Sci. Rep.">
        <title>Comparative analysis of the Pocillopora damicornis genome highlights role of immune system in coral evolution.</title>
        <authorList>
            <person name="Cunning R."/>
            <person name="Bay R.A."/>
            <person name="Gillette P."/>
            <person name="Baker A.C."/>
            <person name="Traylor-Knowles N."/>
        </authorList>
    </citation>
    <scope>NUCLEOTIDE SEQUENCE [LARGE SCALE GENOMIC DNA]</scope>
    <source>
        <strain evidence="2">RSMAS</strain>
        <tissue evidence="2">Whole animal</tissue>
    </source>
</reference>
<dbReference type="PANTHER" id="PTHR16265:SF1">
    <property type="entry name" value="PTB-CONTAINING, CUBILIN AND LRP1-INTERACTING PROTEIN"/>
    <property type="match status" value="1"/>
</dbReference>
<dbReference type="OrthoDB" id="5985408at2759"/>
<dbReference type="InterPro" id="IPR011993">
    <property type="entry name" value="PH-like_dom_sf"/>
</dbReference>
<gene>
    <name evidence="2" type="ORF">pdam_00018587</name>
</gene>
<organism evidence="2 3">
    <name type="scientific">Pocillopora damicornis</name>
    <name type="common">Cauliflower coral</name>
    <name type="synonym">Millepora damicornis</name>
    <dbReference type="NCBI Taxonomy" id="46731"/>
    <lineage>
        <taxon>Eukaryota</taxon>
        <taxon>Metazoa</taxon>
        <taxon>Cnidaria</taxon>
        <taxon>Anthozoa</taxon>
        <taxon>Hexacorallia</taxon>
        <taxon>Scleractinia</taxon>
        <taxon>Astrocoeniina</taxon>
        <taxon>Pocilloporidae</taxon>
        <taxon>Pocillopora</taxon>
    </lineage>
</organism>
<dbReference type="Pfam" id="PF14719">
    <property type="entry name" value="PID_2"/>
    <property type="match status" value="1"/>
</dbReference>
<dbReference type="PANTHER" id="PTHR16265">
    <property type="entry name" value="PTB-CONTAINING, CUBILIN AND LRP1-INTERACTING PROTEIN"/>
    <property type="match status" value="1"/>
</dbReference>
<dbReference type="PROSITE" id="PS01179">
    <property type="entry name" value="PID"/>
    <property type="match status" value="1"/>
</dbReference>
<accession>A0A3M6UN33</accession>
<proteinExistence type="predicted"/>
<dbReference type="Gene3D" id="2.30.29.30">
    <property type="entry name" value="Pleckstrin-homology domain (PH domain)/Phosphotyrosine-binding domain (PTB)"/>
    <property type="match status" value="1"/>
</dbReference>
<name>A0A3M6UN33_POCDA</name>
<dbReference type="InterPro" id="IPR039112">
    <property type="entry name" value="PID1"/>
</dbReference>
<evidence type="ECO:0000313" key="3">
    <source>
        <dbReference type="Proteomes" id="UP000275408"/>
    </source>
</evidence>
<sequence length="198" mass="23058">MAYAALRNIRFSRESADTKREISFPIIYLGSVQVLCPVGNGICGSVEEIFDNSRLKLKHNLLPKQILRVKDNLFELYRADEEEHATRTVYNFNKIIYCGVDSKRRKVLVFNYHHLEGREGDFYLTHAFWCEKKSVAKQLAFTVGEYFQKMNCVSVQDADEMGNEESPLTTKLKPSRGEKYRKIPRKRSLNKNLELNEI</sequence>
<dbReference type="GO" id="GO:0042127">
    <property type="term" value="P:regulation of cell population proliferation"/>
    <property type="evidence" value="ECO:0007669"/>
    <property type="project" value="InterPro"/>
</dbReference>
<dbReference type="AlphaFoldDB" id="A0A3M6UN33"/>
<evidence type="ECO:0000313" key="2">
    <source>
        <dbReference type="EMBL" id="RMX54768.1"/>
    </source>
</evidence>
<dbReference type="GO" id="GO:0051881">
    <property type="term" value="P:regulation of mitochondrial membrane potential"/>
    <property type="evidence" value="ECO:0007669"/>
    <property type="project" value="InterPro"/>
</dbReference>
<dbReference type="CDD" id="cd00934">
    <property type="entry name" value="PTB"/>
    <property type="match status" value="1"/>
</dbReference>
<dbReference type="InterPro" id="IPR006020">
    <property type="entry name" value="PTB/PI_dom"/>
</dbReference>
<comment type="caution">
    <text evidence="2">The sequence shown here is derived from an EMBL/GenBank/DDBJ whole genome shotgun (WGS) entry which is preliminary data.</text>
</comment>